<sequence length="304" mass="32456">MNLEDRYRRLLAWYPKEHRASHEEEMVAVLLAAATPGRDRPSARETFDLLRGAFAIRLHRAVGPVSRRHWHAAFNLAALLAPIWLLILDLGRATAYAGHALRSANNGPEMALKTLAIALPYGVIAFLAWRNSRKVAAAVAWGWTVLYAGLVASPPDLGLSPIHVVWNGSTGFASVVRFVLPACLAAVMLTFTPSSGPAPLGTRRLVGWTAVLLASVVALQIPLPAASYLPLLVLAVAAVVAVCSPVGRRAVFIVLPLMGVTLGWLRWVEEPANLPVVAALSMAVLTVTAWLARTGTTASSPANV</sequence>
<protein>
    <submittedName>
        <fullName evidence="2">Uncharacterized protein</fullName>
    </submittedName>
</protein>
<keyword evidence="3" id="KW-1185">Reference proteome</keyword>
<evidence type="ECO:0000313" key="2">
    <source>
        <dbReference type="EMBL" id="RVX41421.1"/>
    </source>
</evidence>
<dbReference type="AlphaFoldDB" id="A0A438M6T2"/>
<comment type="caution">
    <text evidence="2">The sequence shown here is derived from an EMBL/GenBank/DDBJ whole genome shotgun (WGS) entry which is preliminary data.</text>
</comment>
<feature type="transmembrane region" description="Helical" evidence="1">
    <location>
        <begin position="172"/>
        <end position="193"/>
    </location>
</feature>
<proteinExistence type="predicted"/>
<feature type="transmembrane region" description="Helical" evidence="1">
    <location>
        <begin position="250"/>
        <end position="268"/>
    </location>
</feature>
<feature type="transmembrane region" description="Helical" evidence="1">
    <location>
        <begin position="227"/>
        <end position="243"/>
    </location>
</feature>
<feature type="transmembrane region" description="Helical" evidence="1">
    <location>
        <begin position="274"/>
        <end position="292"/>
    </location>
</feature>
<evidence type="ECO:0000256" key="1">
    <source>
        <dbReference type="SAM" id="Phobius"/>
    </source>
</evidence>
<dbReference type="Proteomes" id="UP000284824">
    <property type="component" value="Unassembled WGS sequence"/>
</dbReference>
<feature type="transmembrane region" description="Helical" evidence="1">
    <location>
        <begin position="135"/>
        <end position="152"/>
    </location>
</feature>
<feature type="transmembrane region" description="Helical" evidence="1">
    <location>
        <begin position="70"/>
        <end position="90"/>
    </location>
</feature>
<dbReference type="EMBL" id="SAUN01000001">
    <property type="protein sequence ID" value="RVX41421.1"/>
    <property type="molecule type" value="Genomic_DNA"/>
</dbReference>
<accession>A0A438M6T2</accession>
<feature type="transmembrane region" description="Helical" evidence="1">
    <location>
        <begin position="205"/>
        <end position="221"/>
    </location>
</feature>
<keyword evidence="1" id="KW-1133">Transmembrane helix</keyword>
<reference evidence="2 3" key="1">
    <citation type="submission" date="2019-01" db="EMBL/GenBank/DDBJ databases">
        <title>Sequencing the genomes of 1000 actinobacteria strains.</title>
        <authorList>
            <person name="Klenk H.-P."/>
        </authorList>
    </citation>
    <scope>NUCLEOTIDE SEQUENCE [LARGE SCALE GENOMIC DNA]</scope>
    <source>
        <strain evidence="2 3">DSM 43925</strain>
    </source>
</reference>
<gene>
    <name evidence="2" type="ORF">EDD27_3953</name>
</gene>
<feature type="transmembrane region" description="Helical" evidence="1">
    <location>
        <begin position="110"/>
        <end position="128"/>
    </location>
</feature>
<name>A0A438M6T2_9ACTN</name>
<keyword evidence="1" id="KW-0812">Transmembrane</keyword>
<keyword evidence="1" id="KW-0472">Membrane</keyword>
<evidence type="ECO:0000313" key="3">
    <source>
        <dbReference type="Proteomes" id="UP000284824"/>
    </source>
</evidence>
<organism evidence="2 3">
    <name type="scientific">Nonomuraea polychroma</name>
    <dbReference type="NCBI Taxonomy" id="46176"/>
    <lineage>
        <taxon>Bacteria</taxon>
        <taxon>Bacillati</taxon>
        <taxon>Actinomycetota</taxon>
        <taxon>Actinomycetes</taxon>
        <taxon>Streptosporangiales</taxon>
        <taxon>Streptosporangiaceae</taxon>
        <taxon>Nonomuraea</taxon>
    </lineage>
</organism>